<dbReference type="InterPro" id="IPR013325">
    <property type="entry name" value="RNA_pol_sigma_r2"/>
</dbReference>
<dbReference type="SUPFAM" id="SSF88946">
    <property type="entry name" value="Sigma2 domain of RNA polymerase sigma factors"/>
    <property type="match status" value="1"/>
</dbReference>
<dbReference type="Pfam" id="PF04542">
    <property type="entry name" value="Sigma70_r2"/>
    <property type="match status" value="1"/>
</dbReference>
<feature type="region of interest" description="Disordered" evidence="1">
    <location>
        <begin position="64"/>
        <end position="86"/>
    </location>
</feature>
<dbReference type="Gene3D" id="1.10.1740.10">
    <property type="match status" value="1"/>
</dbReference>
<dbReference type="GO" id="GO:0003700">
    <property type="term" value="F:DNA-binding transcription factor activity"/>
    <property type="evidence" value="ECO:0007669"/>
    <property type="project" value="InterPro"/>
</dbReference>
<accession>A0A7X1J7Q9</accession>
<reference evidence="3 4" key="1">
    <citation type="submission" date="2020-08" db="EMBL/GenBank/DDBJ databases">
        <title>Streptomyces sp. PSKA01 genome sequencing and assembly.</title>
        <authorList>
            <person name="Mandal S."/>
            <person name="Maiti P.K."/>
            <person name="Das P."/>
        </authorList>
    </citation>
    <scope>NUCLEOTIDE SEQUENCE [LARGE SCALE GENOMIC DNA]</scope>
    <source>
        <strain evidence="3 4">PSKA01</strain>
    </source>
</reference>
<dbReference type="RefSeq" id="WP_186285608.1">
    <property type="nucleotide sequence ID" value="NZ_JACMSF010000040.1"/>
</dbReference>
<protein>
    <submittedName>
        <fullName evidence="3">Sigma-70 family RNA polymerase sigma factor</fullName>
    </submittedName>
</protein>
<dbReference type="GO" id="GO:0006352">
    <property type="term" value="P:DNA-templated transcription initiation"/>
    <property type="evidence" value="ECO:0007669"/>
    <property type="project" value="InterPro"/>
</dbReference>
<organism evidence="3 4">
    <name type="scientific">Streptomyces cupreus</name>
    <dbReference type="NCBI Taxonomy" id="2759956"/>
    <lineage>
        <taxon>Bacteria</taxon>
        <taxon>Bacillati</taxon>
        <taxon>Actinomycetota</taxon>
        <taxon>Actinomycetes</taxon>
        <taxon>Kitasatosporales</taxon>
        <taxon>Streptomycetaceae</taxon>
        <taxon>Streptomyces</taxon>
    </lineage>
</organism>
<dbReference type="InterPro" id="IPR007627">
    <property type="entry name" value="RNA_pol_sigma70_r2"/>
</dbReference>
<name>A0A7X1J7Q9_9ACTN</name>
<proteinExistence type="predicted"/>
<evidence type="ECO:0000313" key="4">
    <source>
        <dbReference type="Proteomes" id="UP000584670"/>
    </source>
</evidence>
<gene>
    <name evidence="3" type="ORF">H4N64_30210</name>
</gene>
<sequence length="86" mass="9768">MSKDDRSKLPLWRYLRCMLGSPHVADDLAQDVWVPLCAGCHGCESRTDAPWLFTIARRTVAGHLREQAAPRASHSARRPHRKGYET</sequence>
<dbReference type="Proteomes" id="UP000584670">
    <property type="component" value="Unassembled WGS sequence"/>
</dbReference>
<feature type="domain" description="RNA polymerase sigma-70 region 2" evidence="2">
    <location>
        <begin position="10"/>
        <end position="68"/>
    </location>
</feature>
<comment type="caution">
    <text evidence="3">The sequence shown here is derived from an EMBL/GenBank/DDBJ whole genome shotgun (WGS) entry which is preliminary data.</text>
</comment>
<evidence type="ECO:0000259" key="2">
    <source>
        <dbReference type="Pfam" id="PF04542"/>
    </source>
</evidence>
<evidence type="ECO:0000256" key="1">
    <source>
        <dbReference type="SAM" id="MobiDB-lite"/>
    </source>
</evidence>
<keyword evidence="4" id="KW-1185">Reference proteome</keyword>
<evidence type="ECO:0000313" key="3">
    <source>
        <dbReference type="EMBL" id="MBC2905763.1"/>
    </source>
</evidence>
<feature type="compositionally biased region" description="Basic residues" evidence="1">
    <location>
        <begin position="74"/>
        <end position="86"/>
    </location>
</feature>
<dbReference type="EMBL" id="JACMSF010000040">
    <property type="protein sequence ID" value="MBC2905763.1"/>
    <property type="molecule type" value="Genomic_DNA"/>
</dbReference>
<dbReference type="AlphaFoldDB" id="A0A7X1J7Q9"/>